<keyword evidence="6" id="KW-1185">Reference proteome</keyword>
<gene>
    <name evidence="5" type="ORF">ADEAN_000260200</name>
</gene>
<feature type="active site" description="Phosphocysteine intermediate" evidence="1">
    <location>
        <position position="194"/>
    </location>
</feature>
<dbReference type="PANTHER" id="PTHR10807">
    <property type="entry name" value="MYOTUBULARIN-RELATED"/>
    <property type="match status" value="1"/>
</dbReference>
<organism evidence="5 6">
    <name type="scientific">Angomonas deanei</name>
    <dbReference type="NCBI Taxonomy" id="59799"/>
    <lineage>
        <taxon>Eukaryota</taxon>
        <taxon>Discoba</taxon>
        <taxon>Euglenozoa</taxon>
        <taxon>Kinetoplastea</taxon>
        <taxon>Metakinetoplastina</taxon>
        <taxon>Trypanosomatida</taxon>
        <taxon>Trypanosomatidae</taxon>
        <taxon>Strigomonadinae</taxon>
        <taxon>Angomonas</taxon>
    </lineage>
</organism>
<feature type="compositionally biased region" description="Basic and acidic residues" evidence="3">
    <location>
        <begin position="1"/>
        <end position="11"/>
    </location>
</feature>
<dbReference type="VEuPathDB" id="TriTrypDB:ADEAN_000260200"/>
<feature type="binding site" evidence="2">
    <location>
        <begin position="112"/>
        <end position="113"/>
    </location>
    <ligand>
        <name>substrate</name>
    </ligand>
</feature>
<evidence type="ECO:0000256" key="2">
    <source>
        <dbReference type="PIRSR" id="PIRSR630564-2"/>
    </source>
</evidence>
<name>A0A7G2C6G3_9TRYP</name>
<sequence length="546" mass="62337">MSTRSKQDADVCHLLVNQDPSSTVEEARPVEPVRQPLAKPKSLYTDSDKDEEDDDTVSPPSEEVTPEVAGKGLYVADCRPFTSAEGNRLRGGGYERAPLYSRCITHFYEIDNIYGVMSAFKKLKLLLQSVNGVGSLTTSTLYAMMESKHKGNPEVTFWRDLMDTKWLQIVQRVLVCGMDIALHLSRGQSTLVHCTSGWDRTPQCSGLAQLLIDPFYRTIFGFCSLIEKEFVSFGHRLAERTGTQTSHTLCYEEMGEKDKMNAVHADDAVDGQLNESPIVLQFMDIVYQVLRQSPHAFEFTQELLLFVAGSLYTGEWGTWLCNNEQERELEGVWTGCRSLWSYILRQTELEKRGEVPLQFVNEHYDHATAWAGLTSGSKTDVLHVNTSMKRVIFWEELYLQYDSECFMQEFREGTTLRGGLGVRRKQISYGPAFDRYLRTLLIDACRRRLEGLPVLRQRQARLQALLADPHHTAVTYRNTMIGSKRCFWENDNQCEHCMEPFNAWREALYLSARHTCECCGFVFCKKCIAPEVHGCPSQKGITERIE</sequence>
<accession>A0A7G2C6G3</accession>
<evidence type="ECO:0000256" key="3">
    <source>
        <dbReference type="SAM" id="MobiDB-lite"/>
    </source>
</evidence>
<reference evidence="5 6" key="1">
    <citation type="submission" date="2020-08" db="EMBL/GenBank/DDBJ databases">
        <authorList>
            <person name="Newling K."/>
            <person name="Davey J."/>
            <person name="Forrester S."/>
        </authorList>
    </citation>
    <scope>NUCLEOTIDE SEQUENCE [LARGE SCALE GENOMIC DNA]</scope>
    <source>
        <strain evidence="6">Crithidia deanei Carvalho (ATCC PRA-265)</strain>
    </source>
</reference>
<dbReference type="InterPro" id="IPR013083">
    <property type="entry name" value="Znf_RING/FYVE/PHD"/>
</dbReference>
<evidence type="ECO:0000259" key="4">
    <source>
        <dbReference type="PROSITE" id="PS51339"/>
    </source>
</evidence>
<feature type="domain" description="Myotubularin phosphatase" evidence="4">
    <location>
        <begin position="1"/>
        <end position="398"/>
    </location>
</feature>
<dbReference type="EMBL" id="LR877148">
    <property type="protein sequence ID" value="CAD2215149.1"/>
    <property type="molecule type" value="Genomic_DNA"/>
</dbReference>
<feature type="region of interest" description="Disordered" evidence="3">
    <location>
        <begin position="1"/>
        <end position="69"/>
    </location>
</feature>
<dbReference type="GO" id="GO:0005737">
    <property type="term" value="C:cytoplasm"/>
    <property type="evidence" value="ECO:0007669"/>
    <property type="project" value="TreeGrafter"/>
</dbReference>
<dbReference type="InterPro" id="IPR010569">
    <property type="entry name" value="Myotubularin-like_Pase_dom"/>
</dbReference>
<feature type="binding site" evidence="2">
    <location>
        <begin position="194"/>
        <end position="200"/>
    </location>
    <ligand>
        <name>substrate</name>
    </ligand>
</feature>
<dbReference type="AlphaFoldDB" id="A0A7G2C6G3"/>
<dbReference type="PROSITE" id="PS51339">
    <property type="entry name" value="PPASE_MYOTUBULARIN"/>
    <property type="match status" value="1"/>
</dbReference>
<evidence type="ECO:0000256" key="1">
    <source>
        <dbReference type="PIRSR" id="PIRSR630564-1"/>
    </source>
</evidence>
<dbReference type="InterPro" id="IPR030564">
    <property type="entry name" value="Myotubularin"/>
</dbReference>
<dbReference type="Pfam" id="PF06602">
    <property type="entry name" value="Myotub-related"/>
    <property type="match status" value="1"/>
</dbReference>
<proteinExistence type="predicted"/>
<dbReference type="SUPFAM" id="SSF52799">
    <property type="entry name" value="(Phosphotyrosine protein) phosphatases II"/>
    <property type="match status" value="1"/>
</dbReference>
<dbReference type="Proteomes" id="UP000515908">
    <property type="component" value="Chromosome 04"/>
</dbReference>
<protein>
    <submittedName>
        <fullName evidence="5">Myotubularin-like phosphatase domain containing protein, putative</fullName>
    </submittedName>
</protein>
<dbReference type="PANTHER" id="PTHR10807:SF128">
    <property type="entry name" value="PHOSPHATIDYLINOSITOL-3,5-BISPHOSPHATE 3-PHOSPHATASE"/>
    <property type="match status" value="1"/>
</dbReference>
<dbReference type="InterPro" id="IPR029021">
    <property type="entry name" value="Prot-tyrosine_phosphatase-like"/>
</dbReference>
<evidence type="ECO:0000313" key="5">
    <source>
        <dbReference type="EMBL" id="CAD2215149.1"/>
    </source>
</evidence>
<evidence type="ECO:0000313" key="6">
    <source>
        <dbReference type="Proteomes" id="UP000515908"/>
    </source>
</evidence>
<dbReference type="Gene3D" id="3.30.40.10">
    <property type="entry name" value="Zinc/RING finger domain, C3HC4 (zinc finger)"/>
    <property type="match status" value="1"/>
</dbReference>